<dbReference type="PANTHER" id="PTHR30471:SF3">
    <property type="entry name" value="UPF0758 PROTEIN YEES-RELATED"/>
    <property type="match status" value="1"/>
</dbReference>
<keyword evidence="3" id="KW-0378">Hydrolase</keyword>
<dbReference type="SUPFAM" id="SSF102712">
    <property type="entry name" value="JAB1/MPN domain"/>
    <property type="match status" value="1"/>
</dbReference>
<dbReference type="Gene3D" id="3.40.140.10">
    <property type="entry name" value="Cytidine Deaminase, domain 2"/>
    <property type="match status" value="1"/>
</dbReference>
<dbReference type="InterPro" id="IPR037518">
    <property type="entry name" value="MPN"/>
</dbReference>
<dbReference type="InterPro" id="IPR001405">
    <property type="entry name" value="UPF0758"/>
</dbReference>
<comment type="similarity">
    <text evidence="6">Belongs to the UPF0758 family.</text>
</comment>
<organism evidence="8 9">
    <name type="scientific">Sphingoaurantiacus capsulatus</name>
    <dbReference type="NCBI Taxonomy" id="1771310"/>
    <lineage>
        <taxon>Bacteria</taxon>
        <taxon>Pseudomonadati</taxon>
        <taxon>Pseudomonadota</taxon>
        <taxon>Alphaproteobacteria</taxon>
        <taxon>Sphingomonadales</taxon>
        <taxon>Sphingosinicellaceae</taxon>
        <taxon>Sphingoaurantiacus</taxon>
    </lineage>
</organism>
<evidence type="ECO:0000256" key="1">
    <source>
        <dbReference type="ARBA" id="ARBA00022670"/>
    </source>
</evidence>
<evidence type="ECO:0000256" key="2">
    <source>
        <dbReference type="ARBA" id="ARBA00022723"/>
    </source>
</evidence>
<accession>A0ABV7XDW6</accession>
<keyword evidence="5" id="KW-0482">Metalloprotease</keyword>
<sequence>MASVLSVARSFGLVGSPAVDPDASVLTELFEAAGGGATSADVAKRLLDETGSLGGAMAATVADLARLGVPQEARRAIAALRAAVTASLKRTIEDRPCLASSRSLLDYLHADMAFAAVERFRVLFLNNKNVLIRDEVMSEGSLQTAPVHVREVVKRALDLGAAALILVHNHTSGDPRPSQDDIDITREMMAAAGLFGIAVHDHIVIGRQGHASLGQLGYLK</sequence>
<feature type="domain" description="MPN" evidence="7">
    <location>
        <begin position="97"/>
        <end position="219"/>
    </location>
</feature>
<dbReference type="PROSITE" id="PS50249">
    <property type="entry name" value="MPN"/>
    <property type="match status" value="1"/>
</dbReference>
<evidence type="ECO:0000256" key="5">
    <source>
        <dbReference type="ARBA" id="ARBA00023049"/>
    </source>
</evidence>
<evidence type="ECO:0000313" key="9">
    <source>
        <dbReference type="Proteomes" id="UP001595615"/>
    </source>
</evidence>
<proteinExistence type="inferred from homology"/>
<keyword evidence="1" id="KW-0645">Protease</keyword>
<keyword evidence="2" id="KW-0479">Metal-binding</keyword>
<evidence type="ECO:0000259" key="7">
    <source>
        <dbReference type="PROSITE" id="PS50249"/>
    </source>
</evidence>
<evidence type="ECO:0000256" key="3">
    <source>
        <dbReference type="ARBA" id="ARBA00022801"/>
    </source>
</evidence>
<dbReference type="Pfam" id="PF04002">
    <property type="entry name" value="RadC"/>
    <property type="match status" value="1"/>
</dbReference>
<comment type="caution">
    <text evidence="8">The sequence shown here is derived from an EMBL/GenBank/DDBJ whole genome shotgun (WGS) entry which is preliminary data.</text>
</comment>
<evidence type="ECO:0000313" key="8">
    <source>
        <dbReference type="EMBL" id="MFC3714390.1"/>
    </source>
</evidence>
<dbReference type="EMBL" id="JBHRXV010000014">
    <property type="protein sequence ID" value="MFC3714390.1"/>
    <property type="molecule type" value="Genomic_DNA"/>
</dbReference>
<dbReference type="CDD" id="cd08071">
    <property type="entry name" value="MPN_DUF2466"/>
    <property type="match status" value="1"/>
</dbReference>
<dbReference type="NCBIfam" id="TIGR00608">
    <property type="entry name" value="radc"/>
    <property type="match status" value="1"/>
</dbReference>
<keyword evidence="4" id="KW-0862">Zinc</keyword>
<keyword evidence="9" id="KW-1185">Reference proteome</keyword>
<reference evidence="9" key="1">
    <citation type="journal article" date="2019" name="Int. J. Syst. Evol. Microbiol.">
        <title>The Global Catalogue of Microorganisms (GCM) 10K type strain sequencing project: providing services to taxonomists for standard genome sequencing and annotation.</title>
        <authorList>
            <consortium name="The Broad Institute Genomics Platform"/>
            <consortium name="The Broad Institute Genome Sequencing Center for Infectious Disease"/>
            <person name="Wu L."/>
            <person name="Ma J."/>
        </authorList>
    </citation>
    <scope>NUCLEOTIDE SEQUENCE [LARGE SCALE GENOMIC DNA]</scope>
    <source>
        <strain evidence="9">KCTC 42644</strain>
    </source>
</reference>
<dbReference type="InterPro" id="IPR025657">
    <property type="entry name" value="RadC_JAB"/>
</dbReference>
<dbReference type="Proteomes" id="UP001595615">
    <property type="component" value="Unassembled WGS sequence"/>
</dbReference>
<dbReference type="RefSeq" id="WP_380863891.1">
    <property type="nucleotide sequence ID" value="NZ_JBHRXV010000014.1"/>
</dbReference>
<protein>
    <submittedName>
        <fullName evidence="8">RadC family protein</fullName>
    </submittedName>
</protein>
<evidence type="ECO:0000256" key="4">
    <source>
        <dbReference type="ARBA" id="ARBA00022833"/>
    </source>
</evidence>
<gene>
    <name evidence="8" type="ORF">ACFOMD_17615</name>
</gene>
<dbReference type="PANTHER" id="PTHR30471">
    <property type="entry name" value="DNA REPAIR PROTEIN RADC"/>
    <property type="match status" value="1"/>
</dbReference>
<evidence type="ECO:0000256" key="6">
    <source>
        <dbReference type="RuleBase" id="RU003797"/>
    </source>
</evidence>
<name>A0ABV7XDW6_9SPHN</name>